<gene>
    <name evidence="2" type="ORF">SNE40_016191</name>
</gene>
<organism evidence="2 3">
    <name type="scientific">Patella caerulea</name>
    <name type="common">Rayed Mediterranean limpet</name>
    <dbReference type="NCBI Taxonomy" id="87958"/>
    <lineage>
        <taxon>Eukaryota</taxon>
        <taxon>Metazoa</taxon>
        <taxon>Spiralia</taxon>
        <taxon>Lophotrochozoa</taxon>
        <taxon>Mollusca</taxon>
        <taxon>Gastropoda</taxon>
        <taxon>Patellogastropoda</taxon>
        <taxon>Patelloidea</taxon>
        <taxon>Patellidae</taxon>
        <taxon>Patella</taxon>
    </lineage>
</organism>
<evidence type="ECO:0000313" key="3">
    <source>
        <dbReference type="Proteomes" id="UP001347796"/>
    </source>
</evidence>
<dbReference type="Proteomes" id="UP001347796">
    <property type="component" value="Unassembled WGS sequence"/>
</dbReference>
<name>A0AAN8PMT9_PATCE</name>
<dbReference type="AlphaFoldDB" id="A0AAN8PMT9"/>
<accession>A0AAN8PMT9</accession>
<protein>
    <submittedName>
        <fullName evidence="2">Uncharacterized protein</fullName>
    </submittedName>
</protein>
<evidence type="ECO:0000256" key="1">
    <source>
        <dbReference type="SAM" id="SignalP"/>
    </source>
</evidence>
<evidence type="ECO:0000313" key="2">
    <source>
        <dbReference type="EMBL" id="KAK6172560.1"/>
    </source>
</evidence>
<comment type="caution">
    <text evidence="2">The sequence shown here is derived from an EMBL/GenBank/DDBJ whole genome shotgun (WGS) entry which is preliminary data.</text>
</comment>
<proteinExistence type="predicted"/>
<feature type="signal peptide" evidence="1">
    <location>
        <begin position="1"/>
        <end position="17"/>
    </location>
</feature>
<feature type="chain" id="PRO_5042842122" evidence="1">
    <location>
        <begin position="18"/>
        <end position="84"/>
    </location>
</feature>
<sequence length="84" mass="9433">MKSLVVLFLYTVMNLSAESIAECNDEAVFNCLPNPGTSMITKYEACGLMDEVSSCLQQIRCPLSTFQIIYDAFVHKWSIACDNR</sequence>
<keyword evidence="3" id="KW-1185">Reference proteome</keyword>
<dbReference type="EMBL" id="JAZGQO010000011">
    <property type="protein sequence ID" value="KAK6172560.1"/>
    <property type="molecule type" value="Genomic_DNA"/>
</dbReference>
<reference evidence="2 3" key="1">
    <citation type="submission" date="2024-01" db="EMBL/GenBank/DDBJ databases">
        <title>The genome of the rayed Mediterranean limpet Patella caerulea (Linnaeus, 1758).</title>
        <authorList>
            <person name="Anh-Thu Weber A."/>
            <person name="Halstead-Nussloch G."/>
        </authorList>
    </citation>
    <scope>NUCLEOTIDE SEQUENCE [LARGE SCALE GENOMIC DNA]</scope>
    <source>
        <strain evidence="2">AATW-2023a</strain>
        <tissue evidence="2">Whole specimen</tissue>
    </source>
</reference>
<keyword evidence="1" id="KW-0732">Signal</keyword>